<feature type="compositionally biased region" description="Pro residues" evidence="1">
    <location>
        <begin position="23"/>
        <end position="37"/>
    </location>
</feature>
<proteinExistence type="predicted"/>
<dbReference type="Proteomes" id="UP000002357">
    <property type="component" value="Chromosome"/>
</dbReference>
<evidence type="ECO:0000313" key="4">
    <source>
        <dbReference type="Proteomes" id="UP000002357"/>
    </source>
</evidence>
<dbReference type="Pfam" id="PF01872">
    <property type="entry name" value="RibD_C"/>
    <property type="match status" value="1"/>
</dbReference>
<feature type="domain" description="Bacterial bifunctional deaminase-reductase C-terminal" evidence="2">
    <location>
        <begin position="156"/>
        <end position="234"/>
    </location>
</feature>
<sequence length="241" mass="26171">MCGVVGGALSRSAPRGASCPRTGAPPPRLVPSPRSVPPVPLVRQERIGLRKLSYCVAVSIDGFIGGPDGDAVFFNRFVHGDFLDHLTGETPEILPTAARRHFGVDEAPNRRFDTIIQGRRSYDLALEAGITRPYAHLRELVASRSLTGSPDPRVEIVSGDLVARVAELKREDGLGIYLCGGANLAGQLRDEVDELVLKTYPVVLGSGMPMFDSGFQVDDFALDSLRAFDNGVVVRTYRRER</sequence>
<feature type="region of interest" description="Disordered" evidence="1">
    <location>
        <begin position="1"/>
        <end position="37"/>
    </location>
</feature>
<protein>
    <submittedName>
        <fullName evidence="3">Dihydrofolate reductase</fullName>
    </submittedName>
</protein>
<dbReference type="InterPro" id="IPR050765">
    <property type="entry name" value="Riboflavin_Biosynth_HTPR"/>
</dbReference>
<name>E2Q5H0_STRCL</name>
<dbReference type="EMBL" id="CM000913">
    <property type="protein sequence ID" value="EFG09184.1"/>
    <property type="molecule type" value="Genomic_DNA"/>
</dbReference>
<dbReference type="AlphaFoldDB" id="E2Q5H0"/>
<evidence type="ECO:0000313" key="3">
    <source>
        <dbReference type="EMBL" id="EFG09184.1"/>
    </source>
</evidence>
<dbReference type="STRING" id="1901.BB341_08220"/>
<evidence type="ECO:0000259" key="2">
    <source>
        <dbReference type="Pfam" id="PF01872"/>
    </source>
</evidence>
<dbReference type="GO" id="GO:0008703">
    <property type="term" value="F:5-amino-6-(5-phosphoribosylamino)uracil reductase activity"/>
    <property type="evidence" value="ECO:0007669"/>
    <property type="project" value="InterPro"/>
</dbReference>
<dbReference type="PANTHER" id="PTHR38011:SF11">
    <property type="entry name" value="2,5-DIAMINO-6-RIBOSYLAMINO-4(3H)-PYRIMIDINONE 5'-PHOSPHATE REDUCTASE"/>
    <property type="match status" value="1"/>
</dbReference>
<dbReference type="Gene3D" id="3.40.430.10">
    <property type="entry name" value="Dihydrofolate Reductase, subunit A"/>
    <property type="match status" value="1"/>
</dbReference>
<evidence type="ECO:0000256" key="1">
    <source>
        <dbReference type="SAM" id="MobiDB-lite"/>
    </source>
</evidence>
<dbReference type="PANTHER" id="PTHR38011">
    <property type="entry name" value="DIHYDROFOLATE REDUCTASE FAMILY PROTEIN (AFU_ORTHOLOGUE AFUA_8G06820)"/>
    <property type="match status" value="1"/>
</dbReference>
<dbReference type="InterPro" id="IPR002734">
    <property type="entry name" value="RibDG_C"/>
</dbReference>
<dbReference type="InterPro" id="IPR024072">
    <property type="entry name" value="DHFR-like_dom_sf"/>
</dbReference>
<accession>E2Q5H0</accession>
<dbReference type="SUPFAM" id="SSF53597">
    <property type="entry name" value="Dihydrofolate reductase-like"/>
    <property type="match status" value="1"/>
</dbReference>
<keyword evidence="4" id="KW-1185">Reference proteome</keyword>
<reference evidence="3 4" key="1">
    <citation type="journal article" date="2010" name="Genome Biol. Evol.">
        <title>The sequence of a 1.8-mb bacterial linear plasmid reveals a rich evolutionary reservoir of secondary metabolic pathways.</title>
        <authorList>
            <person name="Medema M.H."/>
            <person name="Trefzer A."/>
            <person name="Kovalchuk A."/>
            <person name="van den Berg M."/>
            <person name="Mueller U."/>
            <person name="Heijne W."/>
            <person name="Wu L."/>
            <person name="Alam M.T."/>
            <person name="Ronning C.M."/>
            <person name="Nierman W.C."/>
            <person name="Bovenberg R.A.L."/>
            <person name="Breitling R."/>
            <person name="Takano E."/>
        </authorList>
    </citation>
    <scope>NUCLEOTIDE SEQUENCE [LARGE SCALE GENOMIC DNA]</scope>
    <source>
        <strain evidence="4">ATCC 27064 / DSM 738 / JCM 4710 / NBRC 13307 / NCIMB 12785 / NRRL 3585 / VKM Ac-602</strain>
    </source>
</reference>
<dbReference type="eggNOG" id="COG0262">
    <property type="taxonomic scope" value="Bacteria"/>
</dbReference>
<dbReference type="GO" id="GO:0009231">
    <property type="term" value="P:riboflavin biosynthetic process"/>
    <property type="evidence" value="ECO:0007669"/>
    <property type="project" value="InterPro"/>
</dbReference>
<organism evidence="3 4">
    <name type="scientific">Streptomyces clavuligerus</name>
    <dbReference type="NCBI Taxonomy" id="1901"/>
    <lineage>
        <taxon>Bacteria</taxon>
        <taxon>Bacillati</taxon>
        <taxon>Actinomycetota</taxon>
        <taxon>Actinomycetes</taxon>
        <taxon>Kitasatosporales</taxon>
        <taxon>Streptomycetaceae</taxon>
        <taxon>Streptomyces</taxon>
    </lineage>
</organism>
<gene>
    <name evidence="3" type="ORF">SCLAV_4109</name>
</gene>